<name>A0A174Q8U2_BACT4</name>
<feature type="domain" description="ABC transporter" evidence="3">
    <location>
        <begin position="8"/>
        <end position="235"/>
    </location>
</feature>
<dbReference type="PANTHER" id="PTHR43038:SF3">
    <property type="entry name" value="ABC TRANSPORTER G FAMILY MEMBER 20 ISOFORM X1"/>
    <property type="match status" value="1"/>
</dbReference>
<feature type="domain" description="ABC transporter" evidence="3">
    <location>
        <begin position="248"/>
        <end position="477"/>
    </location>
</feature>
<accession>A0A174Q8U2</accession>
<gene>
    <name evidence="4" type="primary">ybhF_5</name>
    <name evidence="4" type="ORF">ERS852511_02933</name>
</gene>
<keyword evidence="2 4" id="KW-0067">ATP-binding</keyword>
<dbReference type="AlphaFoldDB" id="A0A174Q8U2"/>
<dbReference type="Proteomes" id="UP000095576">
    <property type="component" value="Unassembled WGS sequence"/>
</dbReference>
<dbReference type="GO" id="GO:0016887">
    <property type="term" value="F:ATP hydrolysis activity"/>
    <property type="evidence" value="ECO:0007669"/>
    <property type="project" value="InterPro"/>
</dbReference>
<dbReference type="PROSITE" id="PS50893">
    <property type="entry name" value="ABC_TRANSPORTER_2"/>
    <property type="match status" value="2"/>
</dbReference>
<evidence type="ECO:0000313" key="5">
    <source>
        <dbReference type="Proteomes" id="UP000095576"/>
    </source>
</evidence>
<dbReference type="InterPro" id="IPR017871">
    <property type="entry name" value="ABC_transporter-like_CS"/>
</dbReference>
<organism evidence="4 5">
    <name type="scientific">Bacteroides thetaiotaomicron</name>
    <dbReference type="NCBI Taxonomy" id="818"/>
    <lineage>
        <taxon>Bacteria</taxon>
        <taxon>Pseudomonadati</taxon>
        <taxon>Bacteroidota</taxon>
        <taxon>Bacteroidia</taxon>
        <taxon>Bacteroidales</taxon>
        <taxon>Bacteroidaceae</taxon>
        <taxon>Bacteroides</taxon>
    </lineage>
</organism>
<dbReference type="SUPFAM" id="SSF52540">
    <property type="entry name" value="P-loop containing nucleoside triphosphate hydrolases"/>
    <property type="match status" value="2"/>
</dbReference>
<keyword evidence="1" id="KW-0547">Nucleotide-binding</keyword>
<sequence length="489" mass="55311">MEKGEPIVVVKEISKSYGKVEALKEVSFAVEQGEIFGLIGPDGAGKSTLFRILTTSLLADKGTATVNRLDVVTDYKQIRTKVGYMPGRFSLYQDLSVEENLEFFATVFHTSIQENYDLIKDIYQQIEPFKKRRAGALSGGMKQKLALSCSLIHKPDILFLDEPTTGVDPVSRKEFWQMLRNLRKQGITIIVSTPIMDEARQCDRIAFINHGQVHGIDTPERILQKFASILCPPPLEREEAQQMAAPVIEVEQLTKSFGHFTAVDHISFQVQRGEIFGFLGANGAGKTTAMRMLCGLSRPTSGVGKVAGYDIFREAEQVKRHIGYMSQKFSLYEDLKVWENIRLFAGIYGMKEMEIEEKTDELLERLGFADERDTLVKKLPLGWKQKLAFSVSIFHEPKIVFLDEPTGGVDPATRRQFWELIYQAADRGITVFVTTHYMDEAEYCNRISIMVDGQIKALDTPARLKEQFGVETMDDVFQQLARHAVRKAD</sequence>
<evidence type="ECO:0000259" key="3">
    <source>
        <dbReference type="PROSITE" id="PS50893"/>
    </source>
</evidence>
<dbReference type="PANTHER" id="PTHR43038">
    <property type="entry name" value="ATP-BINDING CASSETTE, SUB-FAMILY H, MEMBER 1"/>
    <property type="match status" value="1"/>
</dbReference>
<evidence type="ECO:0000256" key="2">
    <source>
        <dbReference type="ARBA" id="ARBA00022840"/>
    </source>
</evidence>
<evidence type="ECO:0000313" key="4">
    <source>
        <dbReference type="EMBL" id="CUP69814.1"/>
    </source>
</evidence>
<dbReference type="RefSeq" id="WP_055300214.1">
    <property type="nucleotide sequence ID" value="NZ_CZAP01000010.1"/>
</dbReference>
<dbReference type="InterPro" id="IPR003439">
    <property type="entry name" value="ABC_transporter-like_ATP-bd"/>
</dbReference>
<reference evidence="4 5" key="1">
    <citation type="submission" date="2015-09" db="EMBL/GenBank/DDBJ databases">
        <authorList>
            <consortium name="Pathogen Informatics"/>
        </authorList>
    </citation>
    <scope>NUCLEOTIDE SEQUENCE [LARGE SCALE GENOMIC DNA]</scope>
    <source>
        <strain evidence="4 5">2789STDY5834899</strain>
    </source>
</reference>
<dbReference type="InterPro" id="IPR027417">
    <property type="entry name" value="P-loop_NTPase"/>
</dbReference>
<proteinExistence type="predicted"/>
<dbReference type="InterPro" id="IPR003593">
    <property type="entry name" value="AAA+_ATPase"/>
</dbReference>
<dbReference type="SMART" id="SM00382">
    <property type="entry name" value="AAA"/>
    <property type="match status" value="2"/>
</dbReference>
<dbReference type="EMBL" id="CZAP01000010">
    <property type="protein sequence ID" value="CUP69814.1"/>
    <property type="molecule type" value="Genomic_DNA"/>
</dbReference>
<dbReference type="GO" id="GO:0005524">
    <property type="term" value="F:ATP binding"/>
    <property type="evidence" value="ECO:0007669"/>
    <property type="project" value="UniProtKB-KW"/>
</dbReference>
<dbReference type="Gene3D" id="3.40.50.300">
    <property type="entry name" value="P-loop containing nucleotide triphosphate hydrolases"/>
    <property type="match status" value="2"/>
</dbReference>
<evidence type="ECO:0000256" key="1">
    <source>
        <dbReference type="ARBA" id="ARBA00022741"/>
    </source>
</evidence>
<protein>
    <submittedName>
        <fullName evidence="4">ABC transporter ATP-binding protein</fullName>
    </submittedName>
</protein>
<dbReference type="Pfam" id="PF00005">
    <property type="entry name" value="ABC_tran"/>
    <property type="match status" value="2"/>
</dbReference>
<dbReference type="CDD" id="cd03230">
    <property type="entry name" value="ABC_DR_subfamily_A"/>
    <property type="match status" value="1"/>
</dbReference>
<dbReference type="PROSITE" id="PS00211">
    <property type="entry name" value="ABC_TRANSPORTER_1"/>
    <property type="match status" value="1"/>
</dbReference>